<evidence type="ECO:0000313" key="2">
    <source>
        <dbReference type="EMBL" id="GIX97186.1"/>
    </source>
</evidence>
<gene>
    <name evidence="2" type="ORF">CDAR_288831</name>
</gene>
<comment type="caution">
    <text evidence="2">The sequence shown here is derived from an EMBL/GenBank/DDBJ whole genome shotgun (WGS) entry which is preliminary data.</text>
</comment>
<reference evidence="2 3" key="1">
    <citation type="submission" date="2021-06" db="EMBL/GenBank/DDBJ databases">
        <title>Caerostris darwini draft genome.</title>
        <authorList>
            <person name="Kono N."/>
            <person name="Arakawa K."/>
        </authorList>
    </citation>
    <scope>NUCLEOTIDE SEQUENCE [LARGE SCALE GENOMIC DNA]</scope>
</reference>
<keyword evidence="3" id="KW-1185">Reference proteome</keyword>
<evidence type="ECO:0008006" key="4">
    <source>
        <dbReference type="Google" id="ProtNLM"/>
    </source>
</evidence>
<name>A0AAV4PJD7_9ARAC</name>
<proteinExistence type="predicted"/>
<protein>
    <recommendedName>
        <fullName evidence="4">Secreted protein</fullName>
    </recommendedName>
</protein>
<sequence length="97" mass="11331">MALFFIVFQVGLFWERSIPRESLPACRVLFRLPRLSPLGVMQIALRLHFASCWVPHFKSPSLHTGLWVRYSFSARTSQKLITLAPETVLFLEEQKKR</sequence>
<evidence type="ECO:0000256" key="1">
    <source>
        <dbReference type="SAM" id="SignalP"/>
    </source>
</evidence>
<feature type="chain" id="PRO_5043831338" description="Secreted protein" evidence="1">
    <location>
        <begin position="20"/>
        <end position="97"/>
    </location>
</feature>
<organism evidence="2 3">
    <name type="scientific">Caerostris darwini</name>
    <dbReference type="NCBI Taxonomy" id="1538125"/>
    <lineage>
        <taxon>Eukaryota</taxon>
        <taxon>Metazoa</taxon>
        <taxon>Ecdysozoa</taxon>
        <taxon>Arthropoda</taxon>
        <taxon>Chelicerata</taxon>
        <taxon>Arachnida</taxon>
        <taxon>Araneae</taxon>
        <taxon>Araneomorphae</taxon>
        <taxon>Entelegynae</taxon>
        <taxon>Araneoidea</taxon>
        <taxon>Araneidae</taxon>
        <taxon>Caerostris</taxon>
    </lineage>
</organism>
<dbReference type="Proteomes" id="UP001054837">
    <property type="component" value="Unassembled WGS sequence"/>
</dbReference>
<dbReference type="EMBL" id="BPLQ01003009">
    <property type="protein sequence ID" value="GIX97186.1"/>
    <property type="molecule type" value="Genomic_DNA"/>
</dbReference>
<evidence type="ECO:0000313" key="3">
    <source>
        <dbReference type="Proteomes" id="UP001054837"/>
    </source>
</evidence>
<feature type="signal peptide" evidence="1">
    <location>
        <begin position="1"/>
        <end position="19"/>
    </location>
</feature>
<keyword evidence="1" id="KW-0732">Signal</keyword>
<dbReference type="AlphaFoldDB" id="A0AAV4PJD7"/>
<accession>A0AAV4PJD7</accession>